<proteinExistence type="inferred from homology"/>
<reference evidence="2 3" key="1">
    <citation type="submission" date="2008-11" db="EMBL/GenBank/DDBJ databases">
        <title>Draft genome sequence of Bacteroides pectinophilus (ATCC 43243).</title>
        <authorList>
            <person name="Sudarsanam P."/>
            <person name="Ley R."/>
            <person name="Guruge J."/>
            <person name="Turnbaugh P.J."/>
            <person name="Mahowald M."/>
            <person name="Liep D."/>
            <person name="Gordon J."/>
        </authorList>
    </citation>
    <scope>NUCLEOTIDE SEQUENCE [LARGE SCALE GENOMIC DNA]</scope>
    <source>
        <strain evidence="2 3">ATCC 43243</strain>
    </source>
</reference>
<dbReference type="HOGENOM" id="CLU_038716_3_0_9"/>
<comment type="similarity">
    <text evidence="1">Belongs to the cycloisomerase 2 family.</text>
</comment>
<comment type="caution">
    <text evidence="2">The sequence shown here is derived from an EMBL/GenBank/DDBJ whole genome shotgun (WGS) entry which is preliminary data.</text>
</comment>
<gene>
    <name evidence="2" type="ORF">BACPEC_00740</name>
</gene>
<dbReference type="InterPro" id="IPR015943">
    <property type="entry name" value="WD40/YVTN_repeat-like_dom_sf"/>
</dbReference>
<evidence type="ECO:0000313" key="3">
    <source>
        <dbReference type="Proteomes" id="UP000003136"/>
    </source>
</evidence>
<dbReference type="PANTHER" id="PTHR30344:SF1">
    <property type="entry name" value="6-PHOSPHOGLUCONOLACTONASE"/>
    <property type="match status" value="1"/>
</dbReference>
<dbReference type="STRING" id="483218.BACPEC_00740"/>
<dbReference type="InterPro" id="IPR050282">
    <property type="entry name" value="Cycloisomerase_2"/>
</dbReference>
<organism evidence="2 3">
    <name type="scientific">[Bacteroides] pectinophilus ATCC 43243</name>
    <dbReference type="NCBI Taxonomy" id="483218"/>
    <lineage>
        <taxon>Bacteria</taxon>
        <taxon>Bacillati</taxon>
        <taxon>Bacillota</taxon>
        <taxon>Clostridia</taxon>
        <taxon>Eubacteriales</taxon>
    </lineage>
</organism>
<evidence type="ECO:0000313" key="2">
    <source>
        <dbReference type="EMBL" id="EEC57756.1"/>
    </source>
</evidence>
<dbReference type="eggNOG" id="COG2706">
    <property type="taxonomic scope" value="Bacteria"/>
</dbReference>
<dbReference type="AlphaFoldDB" id="B7APY4"/>
<sequence length="353" mass="39955">MENDMSDKYVAYVGTYTHEKSRGIHIYDMDVEKGLITERKEVEIDNPSYITLSHDGKYLYSICDAGVSAFRVMPDGDIELINVKSINGMRGCHLSVTKDNTFIFVSGYHDGKLTVMHLNEDGSVGTIADEVFHKGIGSIAERNFRPHISNATLTPDEKLLCVCDLGIDQIKVYEFDKKTGRLDLYDIIRTQLESAPREILFSADGRFAYVMCELKNYIDVYECGVGEDGRRTFEFIQNIFTLRRDHRVNSAATDIMLTKDGEHLLCSNAGDNSVTIYKIDKDNGTLSILSSLPISGDYPKYINLFPDEKHLMSMNHDGNSITFFTVHWDKGLIVMSGREVRISKPNNMVIRKL</sequence>
<dbReference type="InterPro" id="IPR011048">
    <property type="entry name" value="Haem_d1_sf"/>
</dbReference>
<dbReference type="EMBL" id="ABVQ01000035">
    <property type="protein sequence ID" value="EEC57756.1"/>
    <property type="molecule type" value="Genomic_DNA"/>
</dbReference>
<dbReference type="Gene3D" id="2.130.10.10">
    <property type="entry name" value="YVTN repeat-like/Quinoprotein amine dehydrogenase"/>
    <property type="match status" value="1"/>
</dbReference>
<dbReference type="SUPFAM" id="SSF51004">
    <property type="entry name" value="C-terminal (heme d1) domain of cytochrome cd1-nitrite reductase"/>
    <property type="match status" value="1"/>
</dbReference>
<name>B7APY4_9FIRM</name>
<protein>
    <recommendedName>
        <fullName evidence="4">6-phosphogluconolactonase</fullName>
    </recommendedName>
</protein>
<dbReference type="GO" id="GO:0017057">
    <property type="term" value="F:6-phosphogluconolactonase activity"/>
    <property type="evidence" value="ECO:0007669"/>
    <property type="project" value="TreeGrafter"/>
</dbReference>
<evidence type="ECO:0000256" key="1">
    <source>
        <dbReference type="ARBA" id="ARBA00005564"/>
    </source>
</evidence>
<dbReference type="Pfam" id="PF10282">
    <property type="entry name" value="Lactonase"/>
    <property type="match status" value="1"/>
</dbReference>
<dbReference type="Proteomes" id="UP000003136">
    <property type="component" value="Unassembled WGS sequence"/>
</dbReference>
<dbReference type="PANTHER" id="PTHR30344">
    <property type="entry name" value="6-PHOSPHOGLUCONOLACTONASE-RELATED"/>
    <property type="match status" value="1"/>
</dbReference>
<reference evidence="2 3" key="2">
    <citation type="submission" date="2008-11" db="EMBL/GenBank/DDBJ databases">
        <authorList>
            <person name="Fulton L."/>
            <person name="Clifton S."/>
            <person name="Fulton B."/>
            <person name="Xu J."/>
            <person name="Minx P."/>
            <person name="Pepin K.H."/>
            <person name="Johnson M."/>
            <person name="Bhonagiri V."/>
            <person name="Nash W.E."/>
            <person name="Mardis E.R."/>
            <person name="Wilson R.K."/>
        </authorList>
    </citation>
    <scope>NUCLEOTIDE SEQUENCE [LARGE SCALE GENOMIC DNA]</scope>
    <source>
        <strain evidence="2 3">ATCC 43243</strain>
    </source>
</reference>
<dbReference type="InterPro" id="IPR019405">
    <property type="entry name" value="Lactonase_7-beta_prop"/>
</dbReference>
<accession>B7APY4</accession>
<keyword evidence="3" id="KW-1185">Reference proteome</keyword>
<evidence type="ECO:0008006" key="4">
    <source>
        <dbReference type="Google" id="ProtNLM"/>
    </source>
</evidence>